<name>A0A1M5KXD1_9FLAO</name>
<dbReference type="OrthoDB" id="1441291at2"/>
<gene>
    <name evidence="1" type="ORF">SAMN04488116_1835</name>
</gene>
<evidence type="ECO:0000313" key="2">
    <source>
        <dbReference type="Proteomes" id="UP000184532"/>
    </source>
</evidence>
<accession>A0A1M5KXD1</accession>
<dbReference type="STRING" id="570519.SAMN04488116_1835"/>
<reference evidence="2" key="1">
    <citation type="submission" date="2016-11" db="EMBL/GenBank/DDBJ databases">
        <authorList>
            <person name="Varghese N."/>
            <person name="Submissions S."/>
        </authorList>
    </citation>
    <scope>NUCLEOTIDE SEQUENCE [LARGE SCALE GENOMIC DNA]</scope>
    <source>
        <strain evidence="2">DSM 22638</strain>
    </source>
</reference>
<sequence>MKRVLLNGVLAIFVAGSCSIDAERLAKDRLANPEVSTSEICYACKDQAGFDLELCNNMDDTYTLFYKGIEVKTIQAGEMEDKTARDFVAEGCKGIPDFGS</sequence>
<dbReference type="EMBL" id="FQWL01000002">
    <property type="protein sequence ID" value="SHG57396.1"/>
    <property type="molecule type" value="Genomic_DNA"/>
</dbReference>
<dbReference type="AlphaFoldDB" id="A0A1M5KXD1"/>
<organism evidence="1 2">
    <name type="scientific">Flagellimonas flava</name>
    <dbReference type="NCBI Taxonomy" id="570519"/>
    <lineage>
        <taxon>Bacteria</taxon>
        <taxon>Pseudomonadati</taxon>
        <taxon>Bacteroidota</taxon>
        <taxon>Flavobacteriia</taxon>
        <taxon>Flavobacteriales</taxon>
        <taxon>Flavobacteriaceae</taxon>
        <taxon>Flagellimonas</taxon>
    </lineage>
</organism>
<evidence type="ECO:0008006" key="3">
    <source>
        <dbReference type="Google" id="ProtNLM"/>
    </source>
</evidence>
<keyword evidence="2" id="KW-1185">Reference proteome</keyword>
<dbReference type="RefSeq" id="WP_073178589.1">
    <property type="nucleotide sequence ID" value="NZ_FQWL01000002.1"/>
</dbReference>
<evidence type="ECO:0000313" key="1">
    <source>
        <dbReference type="EMBL" id="SHG57396.1"/>
    </source>
</evidence>
<dbReference type="PROSITE" id="PS51257">
    <property type="entry name" value="PROKAR_LIPOPROTEIN"/>
    <property type="match status" value="1"/>
</dbReference>
<proteinExistence type="predicted"/>
<protein>
    <recommendedName>
        <fullName evidence="3">Lipoprotein</fullName>
    </recommendedName>
</protein>
<dbReference type="Proteomes" id="UP000184532">
    <property type="component" value="Unassembled WGS sequence"/>
</dbReference>